<evidence type="ECO:0000256" key="2">
    <source>
        <dbReference type="ARBA" id="ARBA00010170"/>
    </source>
</evidence>
<name>A0A8K9XNP2_ONCMY</name>
<feature type="compositionally biased region" description="Low complexity" evidence="7">
    <location>
        <begin position="238"/>
        <end position="250"/>
    </location>
</feature>
<feature type="region of interest" description="Disordered" evidence="7">
    <location>
        <begin position="547"/>
        <end position="608"/>
    </location>
</feature>
<keyword evidence="5 6" id="KW-0472">Membrane</keyword>
<reference evidence="9" key="2">
    <citation type="submission" date="2025-08" db="UniProtKB">
        <authorList>
            <consortium name="Ensembl"/>
        </authorList>
    </citation>
    <scope>IDENTIFICATION</scope>
</reference>
<feature type="transmembrane region" description="Helical" evidence="6">
    <location>
        <begin position="989"/>
        <end position="1009"/>
    </location>
</feature>
<dbReference type="Ensembl" id="ENSOMYT00000145228.1">
    <property type="protein sequence ID" value="ENSOMYP00000135941.1"/>
    <property type="gene ID" value="ENSOMYG00000028756.2"/>
</dbReference>
<feature type="region of interest" description="Disordered" evidence="7">
    <location>
        <begin position="144"/>
        <end position="276"/>
    </location>
</feature>
<dbReference type="PANTHER" id="PTHR12372:SF4">
    <property type="entry name" value="PECANEX-LIKE PROTEIN 3"/>
    <property type="match status" value="1"/>
</dbReference>
<evidence type="ECO:0000256" key="5">
    <source>
        <dbReference type="ARBA" id="ARBA00023136"/>
    </source>
</evidence>
<comment type="subcellular location">
    <subcellularLocation>
        <location evidence="1 6">Membrane</location>
        <topology evidence="1 6">Multi-pass membrane protein</topology>
    </subcellularLocation>
</comment>
<evidence type="ECO:0000313" key="9">
    <source>
        <dbReference type="Ensembl" id="ENSOMYP00000135941.1"/>
    </source>
</evidence>
<dbReference type="GO" id="GO:0016020">
    <property type="term" value="C:membrane"/>
    <property type="evidence" value="ECO:0007669"/>
    <property type="project" value="UniProtKB-SubCell"/>
</dbReference>
<keyword evidence="10" id="KW-1185">Reference proteome</keyword>
<feature type="transmembrane region" description="Helical" evidence="6">
    <location>
        <begin position="878"/>
        <end position="898"/>
    </location>
</feature>
<evidence type="ECO:0000256" key="4">
    <source>
        <dbReference type="ARBA" id="ARBA00022989"/>
    </source>
</evidence>
<feature type="transmembrane region" description="Helical" evidence="6">
    <location>
        <begin position="1111"/>
        <end position="1128"/>
    </location>
</feature>
<evidence type="ECO:0000259" key="8">
    <source>
        <dbReference type="Pfam" id="PF05041"/>
    </source>
</evidence>
<dbReference type="GeneTree" id="ENSGT00940000158735"/>
<feature type="transmembrane region" description="Helical" evidence="6">
    <location>
        <begin position="776"/>
        <end position="796"/>
    </location>
</feature>
<feature type="compositionally biased region" description="Polar residues" evidence="7">
    <location>
        <begin position="475"/>
        <end position="491"/>
    </location>
</feature>
<dbReference type="Pfam" id="PF05041">
    <property type="entry name" value="Pecanex_C"/>
    <property type="match status" value="1"/>
</dbReference>
<dbReference type="PANTHER" id="PTHR12372">
    <property type="entry name" value="PECANEX"/>
    <property type="match status" value="1"/>
</dbReference>
<dbReference type="InterPro" id="IPR039797">
    <property type="entry name" value="Pecanex"/>
</dbReference>
<feature type="transmembrane region" description="Helical" evidence="6">
    <location>
        <begin position="738"/>
        <end position="755"/>
    </location>
</feature>
<evidence type="ECO:0000256" key="7">
    <source>
        <dbReference type="SAM" id="MobiDB-lite"/>
    </source>
</evidence>
<reference evidence="9" key="1">
    <citation type="submission" date="2020-07" db="EMBL/GenBank/DDBJ databases">
        <title>A long reads based de novo assembly of the rainbow trout Arlee double haploid line genome.</title>
        <authorList>
            <person name="Gao G."/>
            <person name="Palti Y."/>
        </authorList>
    </citation>
    <scope>NUCLEOTIDE SEQUENCE [LARGE SCALE GENOMIC DNA]</scope>
</reference>
<reference evidence="9" key="3">
    <citation type="submission" date="2025-09" db="UniProtKB">
        <authorList>
            <consortium name="Ensembl"/>
        </authorList>
    </citation>
    <scope>IDENTIFICATION</scope>
</reference>
<keyword evidence="4 6" id="KW-1133">Transmembrane helix</keyword>
<feature type="transmembrane region" description="Helical" evidence="6">
    <location>
        <begin position="816"/>
        <end position="844"/>
    </location>
</feature>
<feature type="region of interest" description="Disordered" evidence="7">
    <location>
        <begin position="326"/>
        <end position="500"/>
    </location>
</feature>
<feature type="domain" description="Pecanex C-terminal" evidence="8">
    <location>
        <begin position="1477"/>
        <end position="1688"/>
    </location>
</feature>
<comment type="similarity">
    <text evidence="2 6">Belongs to the pecanex family.</text>
</comment>
<evidence type="ECO:0000313" key="10">
    <source>
        <dbReference type="Proteomes" id="UP000694395"/>
    </source>
</evidence>
<feature type="compositionally biased region" description="Acidic residues" evidence="7">
    <location>
        <begin position="379"/>
        <end position="389"/>
    </location>
</feature>
<dbReference type="InterPro" id="IPR007735">
    <property type="entry name" value="Pecanex_C"/>
</dbReference>
<feature type="compositionally biased region" description="Polar residues" evidence="7">
    <location>
        <begin position="153"/>
        <end position="163"/>
    </location>
</feature>
<dbReference type="Proteomes" id="UP000694395">
    <property type="component" value="Chromosome Y"/>
</dbReference>
<feature type="compositionally biased region" description="Polar residues" evidence="7">
    <location>
        <begin position="437"/>
        <end position="458"/>
    </location>
</feature>
<feature type="transmembrane region" description="Helical" evidence="6">
    <location>
        <begin position="904"/>
        <end position="923"/>
    </location>
</feature>
<feature type="compositionally biased region" description="Polar residues" evidence="7">
    <location>
        <begin position="171"/>
        <end position="183"/>
    </location>
</feature>
<feature type="compositionally biased region" description="Polar residues" evidence="7">
    <location>
        <begin position="418"/>
        <end position="429"/>
    </location>
</feature>
<feature type="compositionally biased region" description="Polar residues" evidence="7">
    <location>
        <begin position="1739"/>
        <end position="1758"/>
    </location>
</feature>
<feature type="compositionally biased region" description="Low complexity" evidence="7">
    <location>
        <begin position="405"/>
        <end position="414"/>
    </location>
</feature>
<accession>A0A8K9XNP2</accession>
<evidence type="ECO:0000256" key="1">
    <source>
        <dbReference type="ARBA" id="ARBA00004141"/>
    </source>
</evidence>
<feature type="region of interest" description="Disordered" evidence="7">
    <location>
        <begin position="1739"/>
        <end position="1789"/>
    </location>
</feature>
<feature type="transmembrane region" description="Helical" evidence="6">
    <location>
        <begin position="34"/>
        <end position="52"/>
    </location>
</feature>
<organism evidence="9 10">
    <name type="scientific">Oncorhynchus mykiss</name>
    <name type="common">Rainbow trout</name>
    <name type="synonym">Salmo gairdneri</name>
    <dbReference type="NCBI Taxonomy" id="8022"/>
    <lineage>
        <taxon>Eukaryota</taxon>
        <taxon>Metazoa</taxon>
        <taxon>Chordata</taxon>
        <taxon>Craniata</taxon>
        <taxon>Vertebrata</taxon>
        <taxon>Euteleostomi</taxon>
        <taxon>Actinopterygii</taxon>
        <taxon>Neopterygii</taxon>
        <taxon>Teleostei</taxon>
        <taxon>Protacanthopterygii</taxon>
        <taxon>Salmoniformes</taxon>
        <taxon>Salmonidae</taxon>
        <taxon>Salmoninae</taxon>
        <taxon>Oncorhynchus</taxon>
    </lineage>
</organism>
<protein>
    <recommendedName>
        <fullName evidence="6">Pecanex-like protein</fullName>
    </recommendedName>
</protein>
<feature type="transmembrane region" description="Helical" evidence="6">
    <location>
        <begin position="713"/>
        <end position="732"/>
    </location>
</feature>
<proteinExistence type="inferred from homology"/>
<sequence length="1824" mass="200798">MGSQALQILRQGVWASITGGWYVDPHQSTFSNCFHLYLWIFLLAFPFLLYMVRIHGGDNLVISKDGRIPSESLGDAPISPLIKSSLGEELSENLLGLGLDPVAFAPGTEHPGSRSGVAMTAGSTDSCFSGGGVTTDRETLSTVSSYRSEKTDSTQLESPSLSLPHNIDSGAPTSASALGTSTLEPAEEPVLQGGSDTDDLSDSELLRSPSKELSLGQGLDKTIVEGEDLPSVPSDITQPPSLQDLSPSSSGHSEACDLDRRVPVPPLPPPRQANTLPSGLALGLVSSEPDHPVSSIPFLPSEQPFLQAQQVVRPKDLKLLRTGGGCVGHQPGCRKAPRKRGGGGSSSFDCGSYRRHHGQHRDYIPVRSRLGAKTYSESLFEDSSDEDDGSSVGSQRHYSSDDDSSSSTSCYSPDLANTGVTNSPPSTQLPIPREGTLSETSGPILSQRPQRSASTASAKTHARVLSMDEAGGGHTNTVVLPSTMLTTSTTAPRPLTISKSDLEARTSHTDAFPGTHHHRLDSLGGSWAGNQTGWRAGELVEEGAVGGALAPEEGGKRDSVSSVKRTQAIRRRHNAGSNPTPPPSTMGSPPSLQDLQRARTSSHSRTRNLPSALQFATSLLLPRAGVHEASTFDDTTEGDGAPVLTVLQPRPVVLQGMQVRRVPLEMSDIHSSVRGLYCGETFYWNFPTLNIINHLLYLPLCVTCRNRGVGENVFAVVLASMVAFLGFLLLLQGFFRDIWVFQFCLVIASCQYSLLKVCNTSRKESSPYSIPIGHNWVIVYSRPVYFCLCCAHVWVFDLAGRSGHLQPFSLYGVTFFSAHFLLCARDVLIVFTLCFPIIFLFGLVPQVNTFLMCLLEQVDMHIFGGTATTSPLSSMYSLLRSVLVTALLYGFCLGAIIAPWEHPHVPVVFSVFCGLLLAFSYHLSRQSSDPIILWSLVRSKFFPDLLGRTPEEPPLEIKDPLPEKLHNSVVRCVPNGQFGMHTKTSLPPALSYILYMVAGGVGFLTHYLLPQLRKQLPWFCLAHPVLRSREYSQFEVRDAAQLMWFEKLYAWLQCLEKYLIYPAVVLNSLTTEAQLVSQNPMKLDIYGRALFISLAGMKLLRLSFCAPSLQYVTLCFTALFFLFDYPHFSETFLLDYYLMSILFSKLWDLLYKLRFVLTYIAPWQITWGSAFHAFAQPFAVPHSAMLFVQAVFSALFSTPLNPVLGSAVFVTSYTRPVKFWERDYNTKRVDHSNTRLATQLDRNPGADDNNLNSIFYEHLTRSLQHSLCGDLLLGRWGNYTTGDCFILASDYLNALVHIIEIGNGLVTFQLRGLEFRGTYCQQREVEAITEGVEEDEGCCCCEPGHLPHMLSFNAAFGQRWLAWEVAATKYVLEGYSISDNNAASMLQVFDLRKILITYYVKSIVYYVSRSPKLEEWLANEMVQEALRPCLDPAYVDSDPTFNLNIDEDYDHRASGVTPSSFCVVYLDWIQPRTKHSVCTLTGGSMSVTVCALTFSLEPFLYGLHALFKGDFRITSPRDEWVFADMDLLNRVVAPGVRMSLKLHQDHFTSPDEYEDPVVLYDAITANEENMVISHEGDPVWRGAILANMPSLLALRHVMDDGSDEYKIIMLNKRFLSFRVIKVNRECVRGLWAGQQQELVFLRNRNPERGSIQNAKQALRNMINSSCDQPIGYPIYVSPLTTSFAGGHTQLRSVWGGPVSPHNIYAWLISSWDRLQKGCGAGCNSGGNIEDSDCGGGSTFVSNNPSAHTTQSTPASSLPQPHFTFIHPPMASWTEGTEGPGGQDWDMACPTRVSTGSGACPAGRASTGQPQLRVTVELLSSYGHR</sequence>
<keyword evidence="3 6" id="KW-0812">Transmembrane</keyword>
<evidence type="ECO:0000256" key="6">
    <source>
        <dbReference type="RuleBase" id="RU367089"/>
    </source>
</evidence>
<evidence type="ECO:0000256" key="3">
    <source>
        <dbReference type="ARBA" id="ARBA00022692"/>
    </source>
</evidence>